<gene>
    <name evidence="4" type="ORF">V1477_002518</name>
</gene>
<feature type="chain" id="PRO_5044797334" evidence="2">
    <location>
        <begin position="21"/>
        <end position="907"/>
    </location>
</feature>
<organism evidence="4 5">
    <name type="scientific">Vespula maculifrons</name>
    <name type="common">Eastern yellow jacket</name>
    <name type="synonym">Wasp</name>
    <dbReference type="NCBI Taxonomy" id="7453"/>
    <lineage>
        <taxon>Eukaryota</taxon>
        <taxon>Metazoa</taxon>
        <taxon>Ecdysozoa</taxon>
        <taxon>Arthropoda</taxon>
        <taxon>Hexapoda</taxon>
        <taxon>Insecta</taxon>
        <taxon>Pterygota</taxon>
        <taxon>Neoptera</taxon>
        <taxon>Endopterygota</taxon>
        <taxon>Hymenoptera</taxon>
        <taxon>Apocrita</taxon>
        <taxon>Aculeata</taxon>
        <taxon>Vespoidea</taxon>
        <taxon>Vespidae</taxon>
        <taxon>Vespinae</taxon>
        <taxon>Vespula</taxon>
    </lineage>
</organism>
<keyword evidence="1" id="KW-0472">Membrane</keyword>
<feature type="transmembrane region" description="Helical" evidence="1">
    <location>
        <begin position="360"/>
        <end position="380"/>
    </location>
</feature>
<sequence length="907" mass="102850">MKNCLLLFGIFLLIDRQIDALNIDPSVPCQRDVDCSLFSRDQKNSTCRQGFCACENEQGQMKNCSRLQLAAASQQEKPAVSPIYHTCKHEVDCKLNNSFCNTSRSQCECVKGYVSSADQQQCLQVAKSLNFVCTEDKQCSIFRANATCRRERCVCVDGYHAVNDVCWKTIVFGDTCSKSEECYHITGAICTGKKTCGCKEKAAIDKTGKHCVPYVDTIDEYCTENDTCSTIPGSICLENKCQCPKEKHFVKELAQCVVSRGIGEPCQHDYDCYQIEDYTDSERKGFVCVGSLCDCAVDYFINGDKCISAGVLTSFDFSLVAIVLLSTIRSIRDHREKEETRMRRSEGGTRKKRWCSPLPIRAPGLAAALPVVFLCFFARTSVVLAHGQHQHLLQRRECDVILTVLLLFLLLLLLAFFFYFLFIVLSTKAFSIARSHSSVSSIDRPSENVEEERKKRERERERRIENVLFTVRFGCAIVKEVELSKQQEGEDGADGTFEKGRRRGGGIRNVSRMVIGLSRILVLVPVTVCATISLPSEDYPRCNDRRSPPQTLAACRYDLDCMENAYCWNQEACYCKDGYVVYRNRSDFHCLKVANNIEDPCVANVQCHLTFTLHSECRNHVCQCSSTAHFVNGRCYESIGWSLFFFRKNRRIETLELMRIRASLVRLTGLGRICQTNNNCYVKDSYCVEGYCICDHSQHSNPERTKCIKNAYLGDKCEQDYECVSKSTRCMEVCRCKVDYVLSEDGTRCLKAANSVGEDCQENPQCQEFLQNSVCQNNVCTCIEDYHRRGPVCVRDVGLGQRCVSHNECVTRTYKHSNSSELMNVDCSNGTIFYDAIEFIRNSSPLNVLFDFQDRCTCAKDYIMSQELDDCIRYSESGATSWRACGIFSLTILANVSLWMLRRITES</sequence>
<comment type="caution">
    <text evidence="4">The sequence shown here is derived from an EMBL/GenBank/DDBJ whole genome shotgun (WGS) entry which is preliminary data.</text>
</comment>
<protein>
    <submittedName>
        <fullName evidence="4">Prion-like-(Q/N-rich) domain-bearing protein 25 isoform X2</fullName>
    </submittedName>
</protein>
<keyword evidence="2" id="KW-0732">Signal</keyword>
<dbReference type="Proteomes" id="UP001607303">
    <property type="component" value="Unassembled WGS sequence"/>
</dbReference>
<dbReference type="EMBL" id="JAYRBN010000027">
    <property type="protein sequence ID" value="KAL2749578.1"/>
    <property type="molecule type" value="Genomic_DNA"/>
</dbReference>
<reference evidence="4 5" key="1">
    <citation type="journal article" date="2024" name="Ann. Entomol. Soc. Am.">
        <title>Genomic analyses of the southern and eastern yellowjacket wasps (Hymenoptera: Vespidae) reveal evolutionary signatures of social life.</title>
        <authorList>
            <person name="Catto M.A."/>
            <person name="Caine P.B."/>
            <person name="Orr S.E."/>
            <person name="Hunt B.G."/>
            <person name="Goodisman M.A.D."/>
        </authorList>
    </citation>
    <scope>NUCLEOTIDE SEQUENCE [LARGE SCALE GENOMIC DNA]</scope>
    <source>
        <strain evidence="4">232</strain>
        <tissue evidence="4">Head and thorax</tissue>
    </source>
</reference>
<evidence type="ECO:0000259" key="3">
    <source>
        <dbReference type="Pfam" id="PF01683"/>
    </source>
</evidence>
<evidence type="ECO:0000256" key="2">
    <source>
        <dbReference type="SAM" id="SignalP"/>
    </source>
</evidence>
<feature type="signal peptide" evidence="2">
    <location>
        <begin position="1"/>
        <end position="20"/>
    </location>
</feature>
<feature type="domain" description="EB" evidence="3">
    <location>
        <begin position="119"/>
        <end position="166"/>
    </location>
</feature>
<dbReference type="PANTHER" id="PTHR39069">
    <property type="entry name" value="ECDYSONE-INDUCIBLE GENE E1, ISOFORM A"/>
    <property type="match status" value="1"/>
</dbReference>
<keyword evidence="4" id="KW-0640">Prion</keyword>
<keyword evidence="5" id="KW-1185">Reference proteome</keyword>
<feature type="transmembrane region" description="Helical" evidence="1">
    <location>
        <begin position="400"/>
        <end position="425"/>
    </location>
</feature>
<dbReference type="Pfam" id="PF01683">
    <property type="entry name" value="EB"/>
    <property type="match status" value="3"/>
</dbReference>
<dbReference type="InterPro" id="IPR006149">
    <property type="entry name" value="EB_dom"/>
</dbReference>
<proteinExistence type="predicted"/>
<keyword evidence="1" id="KW-1133">Transmembrane helix</keyword>
<evidence type="ECO:0000313" key="5">
    <source>
        <dbReference type="Proteomes" id="UP001607303"/>
    </source>
</evidence>
<feature type="domain" description="EB" evidence="3">
    <location>
        <begin position="747"/>
        <end position="793"/>
    </location>
</feature>
<dbReference type="PANTHER" id="PTHR39069:SF8">
    <property type="entry name" value="FI17111P1"/>
    <property type="match status" value="1"/>
</dbReference>
<keyword evidence="4" id="KW-0034">Amyloid</keyword>
<evidence type="ECO:0000313" key="4">
    <source>
        <dbReference type="EMBL" id="KAL2749578.1"/>
    </source>
</evidence>
<keyword evidence="1" id="KW-0812">Transmembrane</keyword>
<accession>A0ABD2CWP8</accession>
<name>A0ABD2CWP8_VESMC</name>
<evidence type="ECO:0000256" key="1">
    <source>
        <dbReference type="SAM" id="Phobius"/>
    </source>
</evidence>
<dbReference type="AlphaFoldDB" id="A0ABD2CWP8"/>
<feature type="domain" description="EB" evidence="3">
    <location>
        <begin position="587"/>
        <end position="635"/>
    </location>
</feature>